<dbReference type="AlphaFoldDB" id="A0A1H2HDR1"/>
<dbReference type="PANTHER" id="PTHR46401:SF2">
    <property type="entry name" value="GLYCOSYLTRANSFERASE WBBK-RELATED"/>
    <property type="match status" value="1"/>
</dbReference>
<dbReference type="InterPro" id="IPR028098">
    <property type="entry name" value="Glyco_trans_4-like_N"/>
</dbReference>
<proteinExistence type="predicted"/>
<dbReference type="NCBIfam" id="TIGR04047">
    <property type="entry name" value="MSMEG_0565_glyc"/>
    <property type="match status" value="1"/>
</dbReference>
<name>A0A1H2HDR1_9ACTN</name>
<gene>
    <name evidence="5" type="ORF">SAMN04488548_134396</name>
</gene>
<evidence type="ECO:0000313" key="6">
    <source>
        <dbReference type="Proteomes" id="UP000183180"/>
    </source>
</evidence>
<dbReference type="RefSeq" id="WP_074848893.1">
    <property type="nucleotide sequence ID" value="NZ_FNLM01000034.1"/>
</dbReference>
<dbReference type="CDD" id="cd03801">
    <property type="entry name" value="GT4_PimA-like"/>
    <property type="match status" value="1"/>
</dbReference>
<dbReference type="Pfam" id="PF00534">
    <property type="entry name" value="Glycos_transf_1"/>
    <property type="match status" value="1"/>
</dbReference>
<evidence type="ECO:0000313" key="5">
    <source>
        <dbReference type="EMBL" id="SDU29688.1"/>
    </source>
</evidence>
<dbReference type="InterPro" id="IPR023986">
    <property type="entry name" value="GlycosylTfrase_MSMEG0565"/>
</dbReference>
<dbReference type="PANTHER" id="PTHR46401">
    <property type="entry name" value="GLYCOSYLTRANSFERASE WBBK-RELATED"/>
    <property type="match status" value="1"/>
</dbReference>
<sequence length="379" mass="41499">MTGVDSPSPRVALLTYSTKPRGGVVHTLNLAEAMARLGVDVTVWSLARGGDDGFFREVDPAVTLRLVPFADRENETITDRIVRSIGTLRDAFDARDFDIVHAQDCISANAVGTCIRTIHHLDQFTTPILVECHEKAVVNPYARICVSRAVADEVRHGWGFTPDVIPNGVAYQRFADAASDDAEAVEARDRWAEKLGEYVLAVGGIEPRKGSIDLLNAYALLRERHPELSLVFAGGETLFDYRDYRADFDRLRAELDVEPIVLGNVPDGELPSLVAASRVFAFPSVKEGFGLAAMEALSAGRPVVTRELPILREVFGDTVAYASTVPELADALSDALTPDPTRVDAGRSLAASLTWEDAARRHLEFYARHPLPTHVDARR</sequence>
<evidence type="ECO:0000259" key="4">
    <source>
        <dbReference type="Pfam" id="PF13439"/>
    </source>
</evidence>
<feature type="domain" description="Glycosyl transferase family 1" evidence="3">
    <location>
        <begin position="197"/>
        <end position="336"/>
    </location>
</feature>
<dbReference type="OrthoDB" id="8555507at2"/>
<keyword evidence="2 5" id="KW-0808">Transferase</keyword>
<dbReference type="InterPro" id="IPR001296">
    <property type="entry name" value="Glyco_trans_1"/>
</dbReference>
<dbReference type="Gene3D" id="3.40.50.2000">
    <property type="entry name" value="Glycogen Phosphorylase B"/>
    <property type="match status" value="2"/>
</dbReference>
<dbReference type="STRING" id="158898.SAMN04488548_134396"/>
<reference evidence="5 6" key="1">
    <citation type="submission" date="2016-10" db="EMBL/GenBank/DDBJ databases">
        <authorList>
            <person name="de Groot N.N."/>
        </authorList>
    </citation>
    <scope>NUCLEOTIDE SEQUENCE [LARGE SCALE GENOMIC DNA]</scope>
    <source>
        <strain evidence="5 6">DSM 44215</strain>
    </source>
</reference>
<evidence type="ECO:0000259" key="3">
    <source>
        <dbReference type="Pfam" id="PF00534"/>
    </source>
</evidence>
<dbReference type="GO" id="GO:0016757">
    <property type="term" value="F:glycosyltransferase activity"/>
    <property type="evidence" value="ECO:0007669"/>
    <property type="project" value="UniProtKB-KW"/>
</dbReference>
<keyword evidence="1" id="KW-0328">Glycosyltransferase</keyword>
<dbReference type="EMBL" id="FNLM01000034">
    <property type="protein sequence ID" value="SDU29688.1"/>
    <property type="molecule type" value="Genomic_DNA"/>
</dbReference>
<organism evidence="5 6">
    <name type="scientific">Gordonia westfalica</name>
    <dbReference type="NCBI Taxonomy" id="158898"/>
    <lineage>
        <taxon>Bacteria</taxon>
        <taxon>Bacillati</taxon>
        <taxon>Actinomycetota</taxon>
        <taxon>Actinomycetes</taxon>
        <taxon>Mycobacteriales</taxon>
        <taxon>Gordoniaceae</taxon>
        <taxon>Gordonia</taxon>
    </lineage>
</organism>
<evidence type="ECO:0000256" key="2">
    <source>
        <dbReference type="ARBA" id="ARBA00022679"/>
    </source>
</evidence>
<accession>A0A1H2HDR1</accession>
<dbReference type="Pfam" id="PF13439">
    <property type="entry name" value="Glyco_transf_4"/>
    <property type="match status" value="1"/>
</dbReference>
<feature type="domain" description="Glycosyltransferase subfamily 4-like N-terminal" evidence="4">
    <location>
        <begin position="21"/>
        <end position="170"/>
    </location>
</feature>
<dbReference type="SUPFAM" id="SSF53756">
    <property type="entry name" value="UDP-Glycosyltransferase/glycogen phosphorylase"/>
    <property type="match status" value="1"/>
</dbReference>
<evidence type="ECO:0000256" key="1">
    <source>
        <dbReference type="ARBA" id="ARBA00022676"/>
    </source>
</evidence>
<protein>
    <submittedName>
        <fullName evidence="5">Glycosyltransferase, MSMEG_0565 family</fullName>
    </submittedName>
</protein>
<dbReference type="Proteomes" id="UP000183180">
    <property type="component" value="Unassembled WGS sequence"/>
</dbReference>